<accession>A0A6N3C978</accession>
<gene>
    <name evidence="1" type="ORF">CALFYP39_01448</name>
</gene>
<protein>
    <submittedName>
        <fullName evidence="1">Abi-like protein</fullName>
    </submittedName>
</protein>
<evidence type="ECO:0000313" key="1">
    <source>
        <dbReference type="EMBL" id="VYU11101.1"/>
    </source>
</evidence>
<proteinExistence type="predicted"/>
<organism evidence="1">
    <name type="scientific">Collinsella aerofaciens</name>
    <dbReference type="NCBI Taxonomy" id="74426"/>
    <lineage>
        <taxon>Bacteria</taxon>
        <taxon>Bacillati</taxon>
        <taxon>Actinomycetota</taxon>
        <taxon>Coriobacteriia</taxon>
        <taxon>Coriobacteriales</taxon>
        <taxon>Coriobacteriaceae</taxon>
        <taxon>Collinsella</taxon>
    </lineage>
</organism>
<dbReference type="Pfam" id="PF07751">
    <property type="entry name" value="Abi_2"/>
    <property type="match status" value="1"/>
</dbReference>
<dbReference type="RefSeq" id="WP_421755154.1">
    <property type="nucleotide sequence ID" value="NZ_CACRTW010000025.1"/>
</dbReference>
<name>A0A6N3C978_9ACTN</name>
<dbReference type="InterPro" id="IPR011664">
    <property type="entry name" value="Abi_system_AbiD/AbiF-like"/>
</dbReference>
<sequence>MHDKPWLTPEQQIEHLERKGVAFSLMSKQEALSYLKHNNNYFRLRSYRCGFDKVVGGVNDGKYIGLDFAMLQDLAVIDYELRQVLLPMTIDIEHFSKVELFERLGRDSVDPYEIVEQYLNGKRCSQFEGVSGGSVTREIDSRLNSCYINGLISSYRETGYPVWVFTELITFGTFIDFLFSVSRYLHDGEFRKRAYELQAVKGLRHACAHNNCIINDLKSGKPRYNVSYDVRNAVTGLKLQDVNAKAKLSNERLQHIATTLYLHSTMASTGVRTNKGKQLRRLVERMYRNESYYLRNDQIRTGFAFISGLINGWFVN</sequence>
<dbReference type="EMBL" id="CACRTW010000025">
    <property type="protein sequence ID" value="VYU11101.1"/>
    <property type="molecule type" value="Genomic_DNA"/>
</dbReference>
<dbReference type="AlphaFoldDB" id="A0A6N3C978"/>
<reference evidence="1" key="1">
    <citation type="submission" date="2019-11" db="EMBL/GenBank/DDBJ databases">
        <authorList>
            <person name="Feng L."/>
        </authorList>
    </citation>
    <scope>NUCLEOTIDE SEQUENCE</scope>
    <source>
        <strain evidence="1">CaerofaciensLFYP39</strain>
    </source>
</reference>